<feature type="domain" description="Sushi" evidence="9">
    <location>
        <begin position="73"/>
        <end position="134"/>
    </location>
</feature>
<dbReference type="InterPro" id="IPR016187">
    <property type="entry name" value="CTDL_fold"/>
</dbReference>
<keyword evidence="4" id="KW-1015">Disulfide bond</keyword>
<comment type="caution">
    <text evidence="6">Lacks conserved residue(s) required for the propagation of feature annotation.</text>
</comment>
<dbReference type="Gene3D" id="3.10.100.10">
    <property type="entry name" value="Mannose-Binding Protein A, subunit A"/>
    <property type="match status" value="1"/>
</dbReference>
<feature type="compositionally biased region" description="Low complexity" evidence="7">
    <location>
        <begin position="216"/>
        <end position="235"/>
    </location>
</feature>
<feature type="region of interest" description="Disordered" evidence="7">
    <location>
        <begin position="251"/>
        <end position="301"/>
    </location>
</feature>
<organism evidence="10 11">
    <name type="scientific">Strongylocentrotus purpuratus</name>
    <name type="common">Purple sea urchin</name>
    <dbReference type="NCBI Taxonomy" id="7668"/>
    <lineage>
        <taxon>Eukaryota</taxon>
        <taxon>Metazoa</taxon>
        <taxon>Echinodermata</taxon>
        <taxon>Eleutherozoa</taxon>
        <taxon>Echinozoa</taxon>
        <taxon>Echinoidea</taxon>
        <taxon>Euechinoidea</taxon>
        <taxon>Echinacea</taxon>
        <taxon>Camarodonta</taxon>
        <taxon>Echinidea</taxon>
        <taxon>Strongylocentrotidae</taxon>
        <taxon>Strongylocentrotus</taxon>
    </lineage>
</organism>
<dbReference type="InterPro" id="IPR000436">
    <property type="entry name" value="Sushi_SCR_CCP_dom"/>
</dbReference>
<feature type="domain" description="C-type lectin" evidence="8">
    <location>
        <begin position="145"/>
        <end position="209"/>
    </location>
</feature>
<dbReference type="EnsemblMetazoa" id="XM_030977560">
    <property type="protein sequence ID" value="XP_030833420"/>
    <property type="gene ID" value="LOC115920865"/>
</dbReference>
<keyword evidence="2" id="KW-0732">Signal</keyword>
<evidence type="ECO:0000256" key="2">
    <source>
        <dbReference type="ARBA" id="ARBA00022729"/>
    </source>
</evidence>
<dbReference type="SUPFAM" id="SSF57535">
    <property type="entry name" value="Complement control module/SCR domain"/>
    <property type="match status" value="2"/>
</dbReference>
<accession>A0A7M7NDA5</accession>
<dbReference type="OrthoDB" id="9943809at2759"/>
<feature type="compositionally biased region" description="Polar residues" evidence="7">
    <location>
        <begin position="292"/>
        <end position="301"/>
    </location>
</feature>
<dbReference type="Gene3D" id="2.10.70.10">
    <property type="entry name" value="Complement Module, domain 1"/>
    <property type="match status" value="2"/>
</dbReference>
<proteinExistence type="predicted"/>
<dbReference type="RefSeq" id="XP_030833420.1">
    <property type="nucleotide sequence ID" value="XM_030977560.1"/>
</dbReference>
<evidence type="ECO:0000259" key="8">
    <source>
        <dbReference type="PROSITE" id="PS50041"/>
    </source>
</evidence>
<evidence type="ECO:0000256" key="7">
    <source>
        <dbReference type="SAM" id="MobiDB-lite"/>
    </source>
</evidence>
<dbReference type="CDD" id="cd00037">
    <property type="entry name" value="CLECT"/>
    <property type="match status" value="1"/>
</dbReference>
<reference evidence="11" key="1">
    <citation type="submission" date="2015-02" db="EMBL/GenBank/DDBJ databases">
        <title>Genome sequencing for Strongylocentrotus purpuratus.</title>
        <authorList>
            <person name="Murali S."/>
            <person name="Liu Y."/>
            <person name="Vee V."/>
            <person name="English A."/>
            <person name="Wang M."/>
            <person name="Skinner E."/>
            <person name="Han Y."/>
            <person name="Muzny D.M."/>
            <person name="Worley K.C."/>
            <person name="Gibbs R.A."/>
        </authorList>
    </citation>
    <scope>NUCLEOTIDE SEQUENCE</scope>
</reference>
<dbReference type="AlphaFoldDB" id="A0A7M7NDA5"/>
<evidence type="ECO:0000256" key="3">
    <source>
        <dbReference type="ARBA" id="ARBA00022737"/>
    </source>
</evidence>
<keyword evidence="3" id="KW-0677">Repeat</keyword>
<dbReference type="CDD" id="cd00033">
    <property type="entry name" value="CCP"/>
    <property type="match status" value="2"/>
</dbReference>
<reference evidence="10" key="2">
    <citation type="submission" date="2021-01" db="UniProtKB">
        <authorList>
            <consortium name="EnsemblMetazoa"/>
        </authorList>
    </citation>
    <scope>IDENTIFICATION</scope>
</reference>
<evidence type="ECO:0000259" key="9">
    <source>
        <dbReference type="PROSITE" id="PS50923"/>
    </source>
</evidence>
<dbReference type="InterPro" id="IPR016186">
    <property type="entry name" value="C-type_lectin-like/link_sf"/>
</dbReference>
<dbReference type="InterPro" id="IPR035976">
    <property type="entry name" value="Sushi/SCR/CCP_sf"/>
</dbReference>
<dbReference type="SUPFAM" id="SSF56436">
    <property type="entry name" value="C-type lectin-like"/>
    <property type="match status" value="1"/>
</dbReference>
<evidence type="ECO:0000256" key="4">
    <source>
        <dbReference type="ARBA" id="ARBA00023157"/>
    </source>
</evidence>
<feature type="compositionally biased region" description="Low complexity" evidence="7">
    <location>
        <begin position="258"/>
        <end position="270"/>
    </location>
</feature>
<feature type="region of interest" description="Disordered" evidence="7">
    <location>
        <begin position="210"/>
        <end position="235"/>
    </location>
</feature>
<dbReference type="SMART" id="SM00032">
    <property type="entry name" value="CCP"/>
    <property type="match status" value="2"/>
</dbReference>
<dbReference type="InParanoid" id="A0A7M7NDA5"/>
<protein>
    <submittedName>
        <fullName evidence="10">Uncharacterized protein</fullName>
    </submittedName>
</protein>
<dbReference type="PROSITE" id="PS50923">
    <property type="entry name" value="SUSHI"/>
    <property type="match status" value="2"/>
</dbReference>
<dbReference type="PROSITE" id="PS50041">
    <property type="entry name" value="C_TYPE_LECTIN_2"/>
    <property type="match status" value="1"/>
</dbReference>
<evidence type="ECO:0000256" key="6">
    <source>
        <dbReference type="PROSITE-ProRule" id="PRU00302"/>
    </source>
</evidence>
<keyword evidence="5" id="KW-0325">Glycoprotein</keyword>
<name>A0A7M7NDA5_STRPU</name>
<dbReference type="Proteomes" id="UP000007110">
    <property type="component" value="Unassembled WGS sequence"/>
</dbReference>
<dbReference type="Pfam" id="PF00084">
    <property type="entry name" value="Sushi"/>
    <property type="match status" value="1"/>
</dbReference>
<evidence type="ECO:0000256" key="5">
    <source>
        <dbReference type="ARBA" id="ARBA00023180"/>
    </source>
</evidence>
<evidence type="ECO:0000313" key="10">
    <source>
        <dbReference type="EnsemblMetazoa" id="XP_030833420"/>
    </source>
</evidence>
<keyword evidence="11" id="KW-1185">Reference proteome</keyword>
<dbReference type="InterPro" id="IPR001304">
    <property type="entry name" value="C-type_lectin-like"/>
</dbReference>
<keyword evidence="1 6" id="KW-0768">Sushi</keyword>
<dbReference type="PANTHER" id="PTHR46393:SF7">
    <property type="entry name" value="COMPLEMENT C2"/>
    <property type="match status" value="1"/>
</dbReference>
<dbReference type="PANTHER" id="PTHR46393">
    <property type="entry name" value="SUSHI DOMAIN-CONTAINING PROTEIN"/>
    <property type="match status" value="1"/>
</dbReference>
<dbReference type="GeneID" id="115920865"/>
<feature type="domain" description="Sushi" evidence="9">
    <location>
        <begin position="10"/>
        <end position="72"/>
    </location>
</feature>
<sequence>MLWDIGLISASCAMPDSIPNTITTLSNQTLDTGSYITWECSDGYMMDGLTNTVVWVCLDDGSWLGHIPICKDVECPSPPIAAYSELDPPLPETPVVNQTISYRCSSSEYTLLGSYLNRCLQDGIWENDPPVCQRTCSTFNTKRYSNLTCYRRRGSEEWDGSFDLCIDQGEILATVKDTQTQEFLVEFLRTFNDEANIWIGAREGRDWKWRKIPGHSSSTTTSTTAFTTPADTRTSTTAIRRTLKTAAILTATMHSRRQQTTTPPTSGTHTASRRQHTPLMDSKLSDVRNPETPAQTDSKTNQQTLYVHSPLTQARTVMYFSHDKYIERFFWQNLFPDSNLRDCIELSYQSGSAKYSWNPRSLLEENALLCQYGKYL</sequence>
<evidence type="ECO:0000313" key="11">
    <source>
        <dbReference type="Proteomes" id="UP000007110"/>
    </source>
</evidence>
<evidence type="ECO:0000256" key="1">
    <source>
        <dbReference type="ARBA" id="ARBA00022659"/>
    </source>
</evidence>
<dbReference type="KEGG" id="spu:115920865"/>